<proteinExistence type="predicted"/>
<organism evidence="1 2">
    <name type="scientific">Trichomalopsis sarcophagae</name>
    <dbReference type="NCBI Taxonomy" id="543379"/>
    <lineage>
        <taxon>Eukaryota</taxon>
        <taxon>Metazoa</taxon>
        <taxon>Ecdysozoa</taxon>
        <taxon>Arthropoda</taxon>
        <taxon>Hexapoda</taxon>
        <taxon>Insecta</taxon>
        <taxon>Pterygota</taxon>
        <taxon>Neoptera</taxon>
        <taxon>Endopterygota</taxon>
        <taxon>Hymenoptera</taxon>
        <taxon>Apocrita</taxon>
        <taxon>Proctotrupomorpha</taxon>
        <taxon>Chalcidoidea</taxon>
        <taxon>Pteromalidae</taxon>
        <taxon>Pteromalinae</taxon>
        <taxon>Trichomalopsis</taxon>
    </lineage>
</organism>
<evidence type="ECO:0000313" key="1">
    <source>
        <dbReference type="EMBL" id="OXU19273.1"/>
    </source>
</evidence>
<reference evidence="1 2" key="1">
    <citation type="journal article" date="2017" name="Curr. Biol.">
        <title>The Evolution of Venom by Co-option of Single-Copy Genes.</title>
        <authorList>
            <person name="Martinson E.O."/>
            <person name="Mrinalini"/>
            <person name="Kelkar Y.D."/>
            <person name="Chang C.H."/>
            <person name="Werren J.H."/>
        </authorList>
    </citation>
    <scope>NUCLEOTIDE SEQUENCE [LARGE SCALE GENOMIC DNA]</scope>
    <source>
        <strain evidence="1 2">Alberta</strain>
        <tissue evidence="1">Whole body</tissue>
    </source>
</reference>
<keyword evidence="2" id="KW-1185">Reference proteome</keyword>
<evidence type="ECO:0000313" key="2">
    <source>
        <dbReference type="Proteomes" id="UP000215335"/>
    </source>
</evidence>
<dbReference type="Proteomes" id="UP000215335">
    <property type="component" value="Unassembled WGS sequence"/>
</dbReference>
<name>A0A232ELN4_9HYME</name>
<protein>
    <submittedName>
        <fullName evidence="1">Uncharacterized protein</fullName>
    </submittedName>
</protein>
<accession>A0A232ELN4</accession>
<dbReference type="AlphaFoldDB" id="A0A232ELN4"/>
<dbReference type="EMBL" id="NNAY01003521">
    <property type="protein sequence ID" value="OXU19273.1"/>
    <property type="molecule type" value="Genomic_DNA"/>
</dbReference>
<comment type="caution">
    <text evidence="1">The sequence shown here is derived from an EMBL/GenBank/DDBJ whole genome shotgun (WGS) entry which is preliminary data.</text>
</comment>
<sequence>MLRIPVKFSEMTFILFTMGNRRCRREICV</sequence>
<gene>
    <name evidence="1" type="ORF">TSAR_006096</name>
</gene>